<dbReference type="EMBL" id="JBAWTH010000160">
    <property type="protein sequence ID" value="KAL2274285.1"/>
    <property type="molecule type" value="Genomic_DNA"/>
</dbReference>
<dbReference type="PANTHER" id="PTHR46365:SF1">
    <property type="entry name" value="COPPER TRANSPORT PROTEIN ATOX1"/>
    <property type="match status" value="1"/>
</dbReference>
<dbReference type="PANTHER" id="PTHR46365">
    <property type="entry name" value="COPPER TRANSPORT PROTEIN ATOX1"/>
    <property type="match status" value="1"/>
</dbReference>
<evidence type="ECO:0000259" key="8">
    <source>
        <dbReference type="PROSITE" id="PS50846"/>
    </source>
</evidence>
<evidence type="ECO:0000313" key="10">
    <source>
        <dbReference type="Proteomes" id="UP001600888"/>
    </source>
</evidence>
<dbReference type="InterPro" id="IPR051881">
    <property type="entry name" value="Copper_transport_ATOX1-like"/>
</dbReference>
<evidence type="ECO:0000256" key="7">
    <source>
        <dbReference type="ARBA" id="ARBA00038171"/>
    </source>
</evidence>
<proteinExistence type="inferred from homology"/>
<dbReference type="InterPro" id="IPR036163">
    <property type="entry name" value="HMA_dom_sf"/>
</dbReference>
<comment type="similarity">
    <text evidence="7">Belongs to the ATX1 family.</text>
</comment>
<dbReference type="InterPro" id="IPR017969">
    <property type="entry name" value="Heavy-metal-associated_CS"/>
</dbReference>
<keyword evidence="1" id="KW-0813">Transport</keyword>
<evidence type="ECO:0000313" key="9">
    <source>
        <dbReference type="EMBL" id="KAL2274285.1"/>
    </source>
</evidence>
<evidence type="ECO:0000256" key="2">
    <source>
        <dbReference type="ARBA" id="ARBA00022723"/>
    </source>
</evidence>
<protein>
    <recommendedName>
        <fullName evidence="8">HMA domain-containing protein</fullName>
    </recommendedName>
</protein>
<feature type="domain" description="HMA" evidence="8">
    <location>
        <begin position="79"/>
        <end position="144"/>
    </location>
</feature>
<name>A0ABR4DV73_9PEZI</name>
<gene>
    <name evidence="9" type="ORF">FJTKL_03539</name>
</gene>
<reference evidence="9 10" key="1">
    <citation type="submission" date="2024-03" db="EMBL/GenBank/DDBJ databases">
        <title>A high-quality draft genome sequence of Diaporthe vaccinii, a causative agent of upright dieback and viscid rot disease in cranberry plants.</title>
        <authorList>
            <person name="Sarrasin M."/>
            <person name="Lang B.F."/>
            <person name="Burger G."/>
        </authorList>
    </citation>
    <scope>NUCLEOTIDE SEQUENCE [LARGE SCALE GENOMIC DNA]</scope>
    <source>
        <strain evidence="9 10">IS7</strain>
    </source>
</reference>
<keyword evidence="5" id="KW-0406">Ion transport</keyword>
<comment type="caution">
    <text evidence="9">The sequence shown here is derived from an EMBL/GenBank/DDBJ whole genome shotgun (WGS) entry which is preliminary data.</text>
</comment>
<dbReference type="PROSITE" id="PS01047">
    <property type="entry name" value="HMA_1"/>
    <property type="match status" value="1"/>
</dbReference>
<sequence length="161" mass="17354">MAQSVWPAGFANGIYCTAPTYPATPPPPARNRLEPLRDRRQLSLFCDLRHPSSLRQSTNLPTDQITDTHVNTHTTMADTHTYKFNVSMSCSGCSGAVDRVLKKLEGVESYEVSLESQTATVVAKDDLPYEKVLATIAKTGKKVNTGEADGVAQSVEVAAAA</sequence>
<dbReference type="Proteomes" id="UP001600888">
    <property type="component" value="Unassembled WGS sequence"/>
</dbReference>
<dbReference type="Gene3D" id="3.30.70.100">
    <property type="match status" value="1"/>
</dbReference>
<evidence type="ECO:0000256" key="4">
    <source>
        <dbReference type="ARBA" id="ARBA00023008"/>
    </source>
</evidence>
<keyword evidence="3" id="KW-0187">Copper transport</keyword>
<accession>A0ABR4DV73</accession>
<keyword evidence="4" id="KW-0186">Copper</keyword>
<dbReference type="InterPro" id="IPR006121">
    <property type="entry name" value="HMA_dom"/>
</dbReference>
<dbReference type="Pfam" id="PF00403">
    <property type="entry name" value="HMA"/>
    <property type="match status" value="1"/>
</dbReference>
<evidence type="ECO:0000256" key="1">
    <source>
        <dbReference type="ARBA" id="ARBA00022448"/>
    </source>
</evidence>
<evidence type="ECO:0000256" key="5">
    <source>
        <dbReference type="ARBA" id="ARBA00023065"/>
    </source>
</evidence>
<organism evidence="9 10">
    <name type="scientific">Diaporthe vaccinii</name>
    <dbReference type="NCBI Taxonomy" id="105482"/>
    <lineage>
        <taxon>Eukaryota</taxon>
        <taxon>Fungi</taxon>
        <taxon>Dikarya</taxon>
        <taxon>Ascomycota</taxon>
        <taxon>Pezizomycotina</taxon>
        <taxon>Sordariomycetes</taxon>
        <taxon>Sordariomycetidae</taxon>
        <taxon>Diaporthales</taxon>
        <taxon>Diaporthaceae</taxon>
        <taxon>Diaporthe</taxon>
        <taxon>Diaporthe eres species complex</taxon>
    </lineage>
</organism>
<keyword evidence="2" id="KW-0479">Metal-binding</keyword>
<keyword evidence="6" id="KW-0143">Chaperone</keyword>
<dbReference type="CDD" id="cd00371">
    <property type="entry name" value="HMA"/>
    <property type="match status" value="1"/>
</dbReference>
<keyword evidence="10" id="KW-1185">Reference proteome</keyword>
<dbReference type="SUPFAM" id="SSF55008">
    <property type="entry name" value="HMA, heavy metal-associated domain"/>
    <property type="match status" value="1"/>
</dbReference>
<evidence type="ECO:0000256" key="3">
    <source>
        <dbReference type="ARBA" id="ARBA00022796"/>
    </source>
</evidence>
<dbReference type="PROSITE" id="PS50846">
    <property type="entry name" value="HMA_2"/>
    <property type="match status" value="1"/>
</dbReference>
<evidence type="ECO:0000256" key="6">
    <source>
        <dbReference type="ARBA" id="ARBA00023186"/>
    </source>
</evidence>